<sequence>VFVRIKAVAFSGNGSPVRVFVIGNSFGFSALFLGLLFRTKGSFLDALDLEPDACHRMGGWLTRAIARAQDLNISVTRGPSPQAVPSAMRGGSYDLAFIDGGHFEKQLQQDFEAVHPFMAATSVIVLHDIVLVGLYDFVMRYFAASAWESHLPRGCTYKNIAGT</sequence>
<accession>A0A812VQN3</accession>
<dbReference type="SUPFAM" id="SSF53335">
    <property type="entry name" value="S-adenosyl-L-methionine-dependent methyltransferases"/>
    <property type="match status" value="1"/>
</dbReference>
<feature type="transmembrane region" description="Helical" evidence="1">
    <location>
        <begin position="17"/>
        <end position="37"/>
    </location>
</feature>
<name>A0A812VQN3_SYMPI</name>
<gene>
    <name evidence="2" type="ORF">SPIL2461_LOCUS17079</name>
</gene>
<evidence type="ECO:0000313" key="2">
    <source>
        <dbReference type="EMBL" id="CAE7643675.1"/>
    </source>
</evidence>
<reference evidence="2" key="1">
    <citation type="submission" date="2021-02" db="EMBL/GenBank/DDBJ databases">
        <authorList>
            <person name="Dougan E. K."/>
            <person name="Rhodes N."/>
            <person name="Thang M."/>
            <person name="Chan C."/>
        </authorList>
    </citation>
    <scope>NUCLEOTIDE SEQUENCE</scope>
</reference>
<keyword evidence="1" id="KW-0812">Transmembrane</keyword>
<dbReference type="OrthoDB" id="426516at2759"/>
<keyword evidence="1" id="KW-0472">Membrane</keyword>
<proteinExistence type="predicted"/>
<dbReference type="Gene3D" id="3.40.50.150">
    <property type="entry name" value="Vaccinia Virus protein VP39"/>
    <property type="match status" value="1"/>
</dbReference>
<dbReference type="Proteomes" id="UP000649617">
    <property type="component" value="Unassembled WGS sequence"/>
</dbReference>
<organism evidence="2 3">
    <name type="scientific">Symbiodinium pilosum</name>
    <name type="common">Dinoflagellate</name>
    <dbReference type="NCBI Taxonomy" id="2952"/>
    <lineage>
        <taxon>Eukaryota</taxon>
        <taxon>Sar</taxon>
        <taxon>Alveolata</taxon>
        <taxon>Dinophyceae</taxon>
        <taxon>Suessiales</taxon>
        <taxon>Symbiodiniaceae</taxon>
        <taxon>Symbiodinium</taxon>
    </lineage>
</organism>
<evidence type="ECO:0000313" key="3">
    <source>
        <dbReference type="Proteomes" id="UP000649617"/>
    </source>
</evidence>
<dbReference type="AlphaFoldDB" id="A0A812VQN3"/>
<feature type="non-terminal residue" evidence="2">
    <location>
        <position position="1"/>
    </location>
</feature>
<evidence type="ECO:0008006" key="4">
    <source>
        <dbReference type="Google" id="ProtNLM"/>
    </source>
</evidence>
<dbReference type="InterPro" id="IPR029063">
    <property type="entry name" value="SAM-dependent_MTases_sf"/>
</dbReference>
<feature type="non-terminal residue" evidence="2">
    <location>
        <position position="163"/>
    </location>
</feature>
<keyword evidence="1" id="KW-1133">Transmembrane helix</keyword>
<comment type="caution">
    <text evidence="2">The sequence shown here is derived from an EMBL/GenBank/DDBJ whole genome shotgun (WGS) entry which is preliminary data.</text>
</comment>
<keyword evidence="3" id="KW-1185">Reference proteome</keyword>
<dbReference type="Pfam" id="PF13578">
    <property type="entry name" value="Methyltransf_24"/>
    <property type="match status" value="1"/>
</dbReference>
<protein>
    <recommendedName>
        <fullName evidence="4">Class I SAM-dependent methyltransferase</fullName>
    </recommendedName>
</protein>
<evidence type="ECO:0000256" key="1">
    <source>
        <dbReference type="SAM" id="Phobius"/>
    </source>
</evidence>
<dbReference type="EMBL" id="CAJNIZ010042928">
    <property type="protein sequence ID" value="CAE7643675.1"/>
    <property type="molecule type" value="Genomic_DNA"/>
</dbReference>